<dbReference type="InterPro" id="IPR050276">
    <property type="entry name" value="MshD_Acetyltransferase"/>
</dbReference>
<keyword evidence="3" id="KW-1185">Reference proteome</keyword>
<dbReference type="PROSITE" id="PS51186">
    <property type="entry name" value="GNAT"/>
    <property type="match status" value="1"/>
</dbReference>
<evidence type="ECO:0000313" key="2">
    <source>
        <dbReference type="EMBL" id="RUO68375.1"/>
    </source>
</evidence>
<dbReference type="Pfam" id="PF00583">
    <property type="entry name" value="Acetyltransf_1"/>
    <property type="match status" value="1"/>
</dbReference>
<evidence type="ECO:0000259" key="1">
    <source>
        <dbReference type="PROSITE" id="PS51186"/>
    </source>
</evidence>
<accession>A0A432YYC3</accession>
<sequence length="155" mass="17560">MSTDFRVERAQLADLDQLVALERATFNYSCISRRSFKQVIDSSHNDCWVVRSANELAGYAIAFTRRNSKVWRLYSIAVAQGFRGLGVGNLLMKQVLNTAKSKGATAMSLEVKSDNKAAIHWYQSCGFETIDILPEYYDDGSDGFKMRFTFYPESL</sequence>
<feature type="domain" description="N-acetyltransferase" evidence="1">
    <location>
        <begin position="5"/>
        <end position="151"/>
    </location>
</feature>
<protein>
    <submittedName>
        <fullName evidence="2">N-acetyltransferase</fullName>
    </submittedName>
</protein>
<name>A0A432YYC3_9GAMM</name>
<dbReference type="Proteomes" id="UP000288058">
    <property type="component" value="Unassembled WGS sequence"/>
</dbReference>
<dbReference type="OrthoDB" id="27442at2"/>
<dbReference type="PANTHER" id="PTHR43617:SF33">
    <property type="entry name" value="SPORE COAT POLYSACCHARIDE BIOSYNTHESIS PROTEIN SPSD"/>
    <property type="match status" value="1"/>
</dbReference>
<dbReference type="SUPFAM" id="SSF55729">
    <property type="entry name" value="Acyl-CoA N-acyltransferases (Nat)"/>
    <property type="match status" value="1"/>
</dbReference>
<dbReference type="InterPro" id="IPR016181">
    <property type="entry name" value="Acyl_CoA_acyltransferase"/>
</dbReference>
<dbReference type="Gene3D" id="3.40.630.30">
    <property type="match status" value="1"/>
</dbReference>
<reference evidence="3" key="1">
    <citation type="journal article" date="2018" name="Front. Microbiol.">
        <title>Genome-Based Analysis Reveals the Taxonomy and Diversity of the Family Idiomarinaceae.</title>
        <authorList>
            <person name="Liu Y."/>
            <person name="Lai Q."/>
            <person name="Shao Z."/>
        </authorList>
    </citation>
    <scope>NUCLEOTIDE SEQUENCE [LARGE SCALE GENOMIC DNA]</scope>
    <source>
        <strain evidence="3">R22</strain>
    </source>
</reference>
<organism evidence="2 3">
    <name type="scientific">Idiomarina ramblicola</name>
    <dbReference type="NCBI Taxonomy" id="263724"/>
    <lineage>
        <taxon>Bacteria</taxon>
        <taxon>Pseudomonadati</taxon>
        <taxon>Pseudomonadota</taxon>
        <taxon>Gammaproteobacteria</taxon>
        <taxon>Alteromonadales</taxon>
        <taxon>Idiomarinaceae</taxon>
        <taxon>Idiomarina</taxon>
    </lineage>
</organism>
<keyword evidence="2" id="KW-0808">Transferase</keyword>
<dbReference type="PANTHER" id="PTHR43617">
    <property type="entry name" value="L-AMINO ACID N-ACETYLTRANSFERASE"/>
    <property type="match status" value="1"/>
</dbReference>
<gene>
    <name evidence="2" type="ORF">CWI78_09145</name>
</gene>
<evidence type="ECO:0000313" key="3">
    <source>
        <dbReference type="Proteomes" id="UP000288058"/>
    </source>
</evidence>
<dbReference type="CDD" id="cd04301">
    <property type="entry name" value="NAT_SF"/>
    <property type="match status" value="1"/>
</dbReference>
<proteinExistence type="predicted"/>
<dbReference type="InterPro" id="IPR000182">
    <property type="entry name" value="GNAT_dom"/>
</dbReference>
<comment type="caution">
    <text evidence="2">The sequence shown here is derived from an EMBL/GenBank/DDBJ whole genome shotgun (WGS) entry which is preliminary data.</text>
</comment>
<dbReference type="GO" id="GO:0016747">
    <property type="term" value="F:acyltransferase activity, transferring groups other than amino-acyl groups"/>
    <property type="evidence" value="ECO:0007669"/>
    <property type="project" value="InterPro"/>
</dbReference>
<dbReference type="RefSeq" id="WP_126782404.1">
    <property type="nucleotide sequence ID" value="NZ_PIQC01000006.1"/>
</dbReference>
<dbReference type="EMBL" id="PIQC01000006">
    <property type="protein sequence ID" value="RUO68375.1"/>
    <property type="molecule type" value="Genomic_DNA"/>
</dbReference>
<dbReference type="AlphaFoldDB" id="A0A432YYC3"/>